<feature type="region of interest" description="Disordered" evidence="1">
    <location>
        <begin position="278"/>
        <end position="324"/>
    </location>
</feature>
<accession>A0ABR1S8E8</accession>
<protein>
    <submittedName>
        <fullName evidence="3">YDJ1-mitochondrial and ER import protein</fullName>
    </submittedName>
</protein>
<dbReference type="PANTHER" id="PTHR45006">
    <property type="entry name" value="DNAJ-LIKE PROTEIN 1"/>
    <property type="match status" value="1"/>
</dbReference>
<evidence type="ECO:0000256" key="1">
    <source>
        <dbReference type="SAM" id="MobiDB-lite"/>
    </source>
</evidence>
<feature type="domain" description="J" evidence="2">
    <location>
        <begin position="210"/>
        <end position="275"/>
    </location>
</feature>
<evidence type="ECO:0000313" key="4">
    <source>
        <dbReference type="Proteomes" id="UP001396898"/>
    </source>
</evidence>
<dbReference type="SUPFAM" id="SSF46565">
    <property type="entry name" value="Chaperone J-domain"/>
    <property type="match status" value="1"/>
</dbReference>
<evidence type="ECO:0000313" key="3">
    <source>
        <dbReference type="EMBL" id="KAK8028119.1"/>
    </source>
</evidence>
<feature type="compositionally biased region" description="Acidic residues" evidence="1">
    <location>
        <begin position="286"/>
        <end position="318"/>
    </location>
</feature>
<feature type="compositionally biased region" description="Basic and acidic residues" evidence="1">
    <location>
        <begin position="78"/>
        <end position="95"/>
    </location>
</feature>
<dbReference type="Proteomes" id="UP001396898">
    <property type="component" value="Unassembled WGS sequence"/>
</dbReference>
<name>A0ABR1S8E8_9PEZI</name>
<feature type="region of interest" description="Disordered" evidence="1">
    <location>
        <begin position="459"/>
        <end position="541"/>
    </location>
</feature>
<feature type="compositionally biased region" description="Polar residues" evidence="1">
    <location>
        <begin position="13"/>
        <end position="22"/>
    </location>
</feature>
<dbReference type="InterPro" id="IPR036869">
    <property type="entry name" value="J_dom_sf"/>
</dbReference>
<feature type="region of interest" description="Disordered" evidence="1">
    <location>
        <begin position="1"/>
        <end position="95"/>
    </location>
</feature>
<dbReference type="PANTHER" id="PTHR45006:SF1">
    <property type="entry name" value="DNAJ-LIKE PROTEIN 1"/>
    <property type="match status" value="1"/>
</dbReference>
<sequence>MSVEFPGVPQIGGVNTPQSDGPSNDKAVAKSSTGRSEGAEANTGSSNKPAAAASVPQPDGRATDPGSGKGNESTPSKSLDDADENFRAAVEEASKQKVADLRLQLQHDDIHSLNKKLAARKEDKEFRHGVYQAVLEALQKSRTDSKYTEEEVRKFEEETKSHLDAIMDKVISSATKTLENDIRNAEHRFSPQQKRRAKNRVLRLMREGASYYDLLGVKQDASSAEINKAKKHWMLPLHPDKNMNDTEALECSKIIGCAADALCDERKRKQHDDYIKRNPRRIDPFAPDEEFATNAFDADDDSEDEDESEIDSEEEEETTYPKTPKRIQKLHQELGDKVLKGYFKDYDGKIQAGEISDRLSNYNKDIKENNNTHKMSNPLMFTVPLEKIQTCRYQARSILEYYKSGVTDAAIVQKRLQALQDYFVKTQRRGLYQWPEKWTELLMKPLRKQLDILALPKEHAQTNPTAGNTSARQTDSQGDTAMPDAKNTRKTDGKRDTATPDAKNTRKTDSEGDTTMPDATNAPPRELRKLAYSSPPPREDGIRPLYNPFKLFVEVDGPNPLLAKRATEIEAEDEADCIKSTLPNIKEEENDYCGKRSRKVFKRIKGVSWFAETGTEKRTCFTWVWVELHGSNDVHIMTRSTFRRWLTERIADKKIDMFLDENDIIPPWSPRARKDQFPSVSLALVHPLPKHQRKNHLRYDDRYEDRYDDRYDDGYDSGYDNSDDQRHNGGRIMTSRPKGRSRDPEIAELANAMKSLCIAFGNFQTQQTELLQRLLPAPSPR</sequence>
<comment type="caution">
    <text evidence="3">The sequence shown here is derived from an EMBL/GenBank/DDBJ whole genome shotgun (WGS) entry which is preliminary data.</text>
</comment>
<dbReference type="SMART" id="SM00271">
    <property type="entry name" value="DnaJ"/>
    <property type="match status" value="1"/>
</dbReference>
<feature type="compositionally biased region" description="Polar residues" evidence="1">
    <location>
        <begin position="461"/>
        <end position="479"/>
    </location>
</feature>
<feature type="region of interest" description="Disordered" evidence="1">
    <location>
        <begin position="714"/>
        <end position="743"/>
    </location>
</feature>
<dbReference type="EMBL" id="JAQQWI010000007">
    <property type="protein sequence ID" value="KAK8028119.1"/>
    <property type="molecule type" value="Genomic_DNA"/>
</dbReference>
<dbReference type="CDD" id="cd06257">
    <property type="entry name" value="DnaJ"/>
    <property type="match status" value="1"/>
</dbReference>
<gene>
    <name evidence="3" type="ORF">PG991_005175</name>
</gene>
<dbReference type="Gene3D" id="1.10.287.110">
    <property type="entry name" value="DnaJ domain"/>
    <property type="match status" value="1"/>
</dbReference>
<evidence type="ECO:0000259" key="2">
    <source>
        <dbReference type="PROSITE" id="PS50076"/>
    </source>
</evidence>
<reference evidence="3 4" key="1">
    <citation type="submission" date="2023-01" db="EMBL/GenBank/DDBJ databases">
        <title>Analysis of 21 Apiospora genomes using comparative genomics revels a genus with tremendous synthesis potential of carbohydrate active enzymes and secondary metabolites.</title>
        <authorList>
            <person name="Sorensen T."/>
        </authorList>
    </citation>
    <scope>NUCLEOTIDE SEQUENCE [LARGE SCALE GENOMIC DNA]</scope>
    <source>
        <strain evidence="3 4">CBS 20057</strain>
    </source>
</reference>
<organism evidence="3 4">
    <name type="scientific">Apiospora marii</name>
    <dbReference type="NCBI Taxonomy" id="335849"/>
    <lineage>
        <taxon>Eukaryota</taxon>
        <taxon>Fungi</taxon>
        <taxon>Dikarya</taxon>
        <taxon>Ascomycota</taxon>
        <taxon>Pezizomycotina</taxon>
        <taxon>Sordariomycetes</taxon>
        <taxon>Xylariomycetidae</taxon>
        <taxon>Amphisphaeriales</taxon>
        <taxon>Apiosporaceae</taxon>
        <taxon>Apiospora</taxon>
    </lineage>
</organism>
<dbReference type="PROSITE" id="PS50076">
    <property type="entry name" value="DNAJ_2"/>
    <property type="match status" value="1"/>
</dbReference>
<feature type="compositionally biased region" description="Basic and acidic residues" evidence="1">
    <location>
        <begin position="486"/>
        <end position="510"/>
    </location>
</feature>
<dbReference type="Pfam" id="PF00226">
    <property type="entry name" value="DnaJ"/>
    <property type="match status" value="1"/>
</dbReference>
<keyword evidence="4" id="KW-1185">Reference proteome</keyword>
<dbReference type="InterPro" id="IPR001623">
    <property type="entry name" value="DnaJ_domain"/>
</dbReference>
<proteinExistence type="predicted"/>
<dbReference type="PRINTS" id="PR00625">
    <property type="entry name" value="JDOMAIN"/>
</dbReference>
<dbReference type="InterPro" id="IPR052814">
    <property type="entry name" value="Peroxisomal_DnaJ"/>
</dbReference>